<dbReference type="PROSITE" id="PS50937">
    <property type="entry name" value="HTH_MERR_2"/>
    <property type="match status" value="1"/>
</dbReference>
<name>A0ABN3K7H5_9ACTN</name>
<dbReference type="PANTHER" id="PTHR30204:SF93">
    <property type="entry name" value="HTH MERR-TYPE DOMAIN-CONTAINING PROTEIN"/>
    <property type="match status" value="1"/>
</dbReference>
<sequence length="303" mass="32734">MAVSDDTIGIGELARLAGLPVRTVRFYCDEGVLQPRRSAGGHRRFDQAAVERLRLVRRLRALGLGLAAITRVLAGERALAEAVAAERAAVDAEMAALAWRRASLRAVEEAAPAERAARLDLLAVVERGGGAAYEAVREFWRELMVAPMPPRRLEDFVDGMVPVPPADPTPGQVVAYAELVVMAADRPLVRRLRERGKANAPHIADEAALLGGIAEACAMAAPDVRGGLDPRPGPALDRLVGAYAEARGGPDTPEFRRRLRTRILADDVPEVRRYWRLRGEVTGDPLTLGAVHEWLVKALAAPV</sequence>
<dbReference type="Proteomes" id="UP001501231">
    <property type="component" value="Unassembled WGS sequence"/>
</dbReference>
<dbReference type="SUPFAM" id="SSF46955">
    <property type="entry name" value="Putative DNA-binding domain"/>
    <property type="match status" value="1"/>
</dbReference>
<dbReference type="SMART" id="SM00422">
    <property type="entry name" value="HTH_MERR"/>
    <property type="match status" value="1"/>
</dbReference>
<proteinExistence type="predicted"/>
<accession>A0ABN3K7H5</accession>
<dbReference type="CDD" id="cd04761">
    <property type="entry name" value="HTH_MerR-SF"/>
    <property type="match status" value="1"/>
</dbReference>
<evidence type="ECO:0000256" key="1">
    <source>
        <dbReference type="ARBA" id="ARBA00023125"/>
    </source>
</evidence>
<comment type="caution">
    <text evidence="3">The sequence shown here is derived from an EMBL/GenBank/DDBJ whole genome shotgun (WGS) entry which is preliminary data.</text>
</comment>
<evidence type="ECO:0000259" key="2">
    <source>
        <dbReference type="PROSITE" id="PS50937"/>
    </source>
</evidence>
<dbReference type="PANTHER" id="PTHR30204">
    <property type="entry name" value="REDOX-CYCLING DRUG-SENSING TRANSCRIPTIONAL ACTIVATOR SOXR"/>
    <property type="match status" value="1"/>
</dbReference>
<dbReference type="Pfam" id="PF13411">
    <property type="entry name" value="MerR_1"/>
    <property type="match status" value="1"/>
</dbReference>
<keyword evidence="1" id="KW-0238">DNA-binding</keyword>
<dbReference type="InterPro" id="IPR000551">
    <property type="entry name" value="MerR-type_HTH_dom"/>
</dbReference>
<feature type="domain" description="HTH merR-type" evidence="2">
    <location>
        <begin position="7"/>
        <end position="75"/>
    </location>
</feature>
<evidence type="ECO:0000313" key="3">
    <source>
        <dbReference type="EMBL" id="GAA2449135.1"/>
    </source>
</evidence>
<evidence type="ECO:0000313" key="4">
    <source>
        <dbReference type="Proteomes" id="UP001501231"/>
    </source>
</evidence>
<dbReference type="EMBL" id="BAAARW010000037">
    <property type="protein sequence ID" value="GAA2449135.1"/>
    <property type="molecule type" value="Genomic_DNA"/>
</dbReference>
<dbReference type="InterPro" id="IPR009061">
    <property type="entry name" value="DNA-bd_dom_put_sf"/>
</dbReference>
<keyword evidence="4" id="KW-1185">Reference proteome</keyword>
<gene>
    <name evidence="3" type="ORF">GCM10010191_78310</name>
</gene>
<protein>
    <submittedName>
        <fullName evidence="3">MerR family transcriptional regulator</fullName>
    </submittedName>
</protein>
<dbReference type="PRINTS" id="PR00040">
    <property type="entry name" value="HTHMERR"/>
</dbReference>
<dbReference type="Gene3D" id="1.10.1660.10">
    <property type="match status" value="1"/>
</dbReference>
<organism evidence="3 4">
    <name type="scientific">Actinomadura vinacea</name>
    <dbReference type="NCBI Taxonomy" id="115336"/>
    <lineage>
        <taxon>Bacteria</taxon>
        <taxon>Bacillati</taxon>
        <taxon>Actinomycetota</taxon>
        <taxon>Actinomycetes</taxon>
        <taxon>Streptosporangiales</taxon>
        <taxon>Thermomonosporaceae</taxon>
        <taxon>Actinomadura</taxon>
    </lineage>
</organism>
<reference evidence="3 4" key="1">
    <citation type="journal article" date="2019" name="Int. J. Syst. Evol. Microbiol.">
        <title>The Global Catalogue of Microorganisms (GCM) 10K type strain sequencing project: providing services to taxonomists for standard genome sequencing and annotation.</title>
        <authorList>
            <consortium name="The Broad Institute Genomics Platform"/>
            <consortium name="The Broad Institute Genome Sequencing Center for Infectious Disease"/>
            <person name="Wu L."/>
            <person name="Ma J."/>
        </authorList>
    </citation>
    <scope>NUCLEOTIDE SEQUENCE [LARGE SCALE GENOMIC DNA]</scope>
    <source>
        <strain evidence="3 4">JCM 3325</strain>
    </source>
</reference>
<dbReference type="InterPro" id="IPR047057">
    <property type="entry name" value="MerR_fam"/>
</dbReference>